<keyword evidence="3" id="KW-1185">Reference proteome</keyword>
<proteinExistence type="predicted"/>
<name>A0A2D2B3I2_9CAUL</name>
<accession>A0A2D2B3I2</accession>
<sequence>MSAHPSLKALWNLTQPEARRAGGVADLATMFGLGGRPVPHNSPSSNPARGDGRLPTLSGEATDVH</sequence>
<feature type="region of interest" description="Disordered" evidence="1">
    <location>
        <begin position="34"/>
        <end position="65"/>
    </location>
</feature>
<dbReference type="AlphaFoldDB" id="A0A2D2B3I2"/>
<dbReference type="Proteomes" id="UP000228945">
    <property type="component" value="Chromosome"/>
</dbReference>
<gene>
    <name evidence="2" type="ORF">CSW64_21585</name>
</gene>
<dbReference type="RefSeq" id="WP_099624039.1">
    <property type="nucleotide sequence ID" value="NZ_CP024201.1"/>
</dbReference>
<dbReference type="KEGG" id="cmb:CSW64_21585"/>
<evidence type="ECO:0000313" key="3">
    <source>
        <dbReference type="Proteomes" id="UP000228945"/>
    </source>
</evidence>
<dbReference type="EMBL" id="CP024201">
    <property type="protein sequence ID" value="ATQ44791.1"/>
    <property type="molecule type" value="Genomic_DNA"/>
</dbReference>
<organism evidence="2 3">
    <name type="scientific">Caulobacter mirabilis</name>
    <dbReference type="NCBI Taxonomy" id="69666"/>
    <lineage>
        <taxon>Bacteria</taxon>
        <taxon>Pseudomonadati</taxon>
        <taxon>Pseudomonadota</taxon>
        <taxon>Alphaproteobacteria</taxon>
        <taxon>Caulobacterales</taxon>
        <taxon>Caulobacteraceae</taxon>
        <taxon>Caulobacter</taxon>
    </lineage>
</organism>
<evidence type="ECO:0000313" key="2">
    <source>
        <dbReference type="EMBL" id="ATQ44791.1"/>
    </source>
</evidence>
<protein>
    <submittedName>
        <fullName evidence="2">Uncharacterized protein</fullName>
    </submittedName>
</protein>
<evidence type="ECO:0000256" key="1">
    <source>
        <dbReference type="SAM" id="MobiDB-lite"/>
    </source>
</evidence>
<reference evidence="2 3" key="1">
    <citation type="submission" date="2017-10" db="EMBL/GenBank/DDBJ databases">
        <title>Genome sequence of Caulobacter mirabilis FWC38.</title>
        <authorList>
            <person name="Fiebig A."/>
            <person name="Crosson S."/>
        </authorList>
    </citation>
    <scope>NUCLEOTIDE SEQUENCE [LARGE SCALE GENOMIC DNA]</scope>
    <source>
        <strain evidence="2 3">FWC 38</strain>
    </source>
</reference>